<dbReference type="AlphaFoldDB" id="A0A2U1L898"/>
<name>A0A2U1L898_ARTAN</name>
<evidence type="ECO:0000313" key="1">
    <source>
        <dbReference type="EMBL" id="PWA45240.1"/>
    </source>
</evidence>
<gene>
    <name evidence="1" type="ORF">CTI12_AA507570</name>
</gene>
<sequence length="232" mass="26268">MDNETARMCQMGVGRMGFARVLVEMSATKEIPEWIEVVCANCCIFGHTDQTCGNKNQVDVNAKTKDVNGNNGKSMNDGFEEVRYKKNGVKGDGRRQQFQTHVNGKKVQPKPVEQYAYKPKPTVTGVNYKKTENSNSPKKAWHVQGELLAELKKEIVEEFLRQKKELTDEEKNNWNLDMIAYYKQRKKHLMETGEGSSVIEENDVMVDKSGIAQCMEKDELNGLDAGILGKKN</sequence>
<accession>A0A2U1L898</accession>
<evidence type="ECO:0000313" key="2">
    <source>
        <dbReference type="Proteomes" id="UP000245207"/>
    </source>
</evidence>
<proteinExistence type="predicted"/>
<dbReference type="EMBL" id="PKPP01010869">
    <property type="protein sequence ID" value="PWA45240.1"/>
    <property type="molecule type" value="Genomic_DNA"/>
</dbReference>
<keyword evidence="2" id="KW-1185">Reference proteome</keyword>
<evidence type="ECO:0008006" key="3">
    <source>
        <dbReference type="Google" id="ProtNLM"/>
    </source>
</evidence>
<dbReference type="Proteomes" id="UP000245207">
    <property type="component" value="Unassembled WGS sequence"/>
</dbReference>
<protein>
    <recommendedName>
        <fullName evidence="3">Zinc knuckle CX2CX4HX4C</fullName>
    </recommendedName>
</protein>
<organism evidence="1 2">
    <name type="scientific">Artemisia annua</name>
    <name type="common">Sweet wormwood</name>
    <dbReference type="NCBI Taxonomy" id="35608"/>
    <lineage>
        <taxon>Eukaryota</taxon>
        <taxon>Viridiplantae</taxon>
        <taxon>Streptophyta</taxon>
        <taxon>Embryophyta</taxon>
        <taxon>Tracheophyta</taxon>
        <taxon>Spermatophyta</taxon>
        <taxon>Magnoliopsida</taxon>
        <taxon>eudicotyledons</taxon>
        <taxon>Gunneridae</taxon>
        <taxon>Pentapetalae</taxon>
        <taxon>asterids</taxon>
        <taxon>campanulids</taxon>
        <taxon>Asterales</taxon>
        <taxon>Asteraceae</taxon>
        <taxon>Asteroideae</taxon>
        <taxon>Anthemideae</taxon>
        <taxon>Artemisiinae</taxon>
        <taxon>Artemisia</taxon>
    </lineage>
</organism>
<reference evidence="1 2" key="1">
    <citation type="journal article" date="2018" name="Mol. Plant">
        <title>The genome of Artemisia annua provides insight into the evolution of Asteraceae family and artemisinin biosynthesis.</title>
        <authorList>
            <person name="Shen Q."/>
            <person name="Zhang L."/>
            <person name="Liao Z."/>
            <person name="Wang S."/>
            <person name="Yan T."/>
            <person name="Shi P."/>
            <person name="Liu M."/>
            <person name="Fu X."/>
            <person name="Pan Q."/>
            <person name="Wang Y."/>
            <person name="Lv Z."/>
            <person name="Lu X."/>
            <person name="Zhang F."/>
            <person name="Jiang W."/>
            <person name="Ma Y."/>
            <person name="Chen M."/>
            <person name="Hao X."/>
            <person name="Li L."/>
            <person name="Tang Y."/>
            <person name="Lv G."/>
            <person name="Zhou Y."/>
            <person name="Sun X."/>
            <person name="Brodelius P.E."/>
            <person name="Rose J.K.C."/>
            <person name="Tang K."/>
        </authorList>
    </citation>
    <scope>NUCLEOTIDE SEQUENCE [LARGE SCALE GENOMIC DNA]</scope>
    <source>
        <strain evidence="2">cv. Huhao1</strain>
        <tissue evidence="1">Leaf</tissue>
    </source>
</reference>
<comment type="caution">
    <text evidence="1">The sequence shown here is derived from an EMBL/GenBank/DDBJ whole genome shotgun (WGS) entry which is preliminary data.</text>
</comment>